<organism evidence="2 3">
    <name type="scientific">Microbulbifer variabilis</name>
    <dbReference type="NCBI Taxonomy" id="266805"/>
    <lineage>
        <taxon>Bacteria</taxon>
        <taxon>Pseudomonadati</taxon>
        <taxon>Pseudomonadota</taxon>
        <taxon>Gammaproteobacteria</taxon>
        <taxon>Cellvibrionales</taxon>
        <taxon>Microbulbiferaceae</taxon>
        <taxon>Microbulbifer</taxon>
    </lineage>
</organism>
<proteinExistence type="predicted"/>
<feature type="domain" description="Beta-lactamase-related" evidence="1">
    <location>
        <begin position="34"/>
        <end position="365"/>
    </location>
</feature>
<keyword evidence="3" id="KW-1185">Reference proteome</keyword>
<dbReference type="InterPro" id="IPR001466">
    <property type="entry name" value="Beta-lactam-related"/>
</dbReference>
<evidence type="ECO:0000259" key="1">
    <source>
        <dbReference type="Pfam" id="PF00144"/>
    </source>
</evidence>
<dbReference type="Proteomes" id="UP001055658">
    <property type="component" value="Chromosome"/>
</dbReference>
<evidence type="ECO:0000313" key="3">
    <source>
        <dbReference type="Proteomes" id="UP001055658"/>
    </source>
</evidence>
<protein>
    <submittedName>
        <fullName evidence="2">Beta-lactamase family protein</fullName>
    </submittedName>
</protein>
<reference evidence="2" key="1">
    <citation type="submission" date="2022-02" db="EMBL/GenBank/DDBJ databases">
        <title>Coral-associated bacteria.</title>
        <authorList>
            <person name="Tang K."/>
            <person name="Wang X."/>
        </authorList>
    </citation>
    <scope>NUCLEOTIDE SEQUENCE</scope>
    <source>
        <strain evidence="2">SCSIO 43006</strain>
    </source>
</reference>
<evidence type="ECO:0000313" key="2">
    <source>
        <dbReference type="EMBL" id="USD23383.1"/>
    </source>
</evidence>
<dbReference type="RefSeq" id="WP_252085729.1">
    <property type="nucleotide sequence ID" value="NZ_CP092418.1"/>
</dbReference>
<dbReference type="PANTHER" id="PTHR46825">
    <property type="entry name" value="D-ALANYL-D-ALANINE-CARBOXYPEPTIDASE/ENDOPEPTIDASE AMPH"/>
    <property type="match status" value="1"/>
</dbReference>
<dbReference type="PANTHER" id="PTHR46825:SF9">
    <property type="entry name" value="BETA-LACTAMASE-RELATED DOMAIN-CONTAINING PROTEIN"/>
    <property type="match status" value="1"/>
</dbReference>
<dbReference type="InterPro" id="IPR050491">
    <property type="entry name" value="AmpC-like"/>
</dbReference>
<dbReference type="EMBL" id="CP092418">
    <property type="protein sequence ID" value="USD23383.1"/>
    <property type="molecule type" value="Genomic_DNA"/>
</dbReference>
<dbReference type="Gene3D" id="3.40.710.10">
    <property type="entry name" value="DD-peptidase/beta-lactamase superfamily"/>
    <property type="match status" value="1"/>
</dbReference>
<dbReference type="Pfam" id="PF00144">
    <property type="entry name" value="Beta-lactamase"/>
    <property type="match status" value="1"/>
</dbReference>
<gene>
    <name evidence="2" type="ORF">MJO52_09665</name>
</gene>
<accession>A0ABY4VGH2</accession>
<name>A0ABY4VGH2_9GAMM</name>
<dbReference type="InterPro" id="IPR012338">
    <property type="entry name" value="Beta-lactam/transpept-like"/>
</dbReference>
<dbReference type="SUPFAM" id="SSF56601">
    <property type="entry name" value="beta-lactamase/transpeptidase-like"/>
    <property type="match status" value="1"/>
</dbReference>
<sequence length="394" mass="43585">MRTKWIIFTLFLQPWEALAQTNCSVQLQDLSKDIEALRVEADIPGVAIGAALNGELVYEEGFGFADKLHKTPVTPSTIFQIASVTKPITALAVMEIADKHLLELESSVALEPGSLLANPHHPSKEITLLQLLTHTSSIQDGMYYEVDFRTPGQDSAMKLSELLEDVLLESGKYYSADKSFLKSPPGEQWSYSNMGYNLLGNWAEQQSGLNLKDWTQKNFFEPLGMDHTFWTIADTSGLEVATPYQTLSDGQLVAVAQSSTPGYPAGMLRSTVSDLTKFFGAVANSGVFMRETISSQKVLQEMFAERSMSGIPDHLESQLVAWNSYNYKKRSYLSHWGGNIGVYTAAYVAPETGLALVILTNRSAERPQINMLKELSKKIYDVVERCNTKTAVAS</sequence>